<dbReference type="Proteomes" id="UP000324800">
    <property type="component" value="Unassembled WGS sequence"/>
</dbReference>
<evidence type="ECO:0000313" key="2">
    <source>
        <dbReference type="EMBL" id="KAA6397909.1"/>
    </source>
</evidence>
<dbReference type="AlphaFoldDB" id="A0A5J4WUQ8"/>
<feature type="compositionally biased region" description="Polar residues" evidence="1">
    <location>
        <begin position="50"/>
        <end position="72"/>
    </location>
</feature>
<organism evidence="2 3">
    <name type="scientific">Streblomastix strix</name>
    <dbReference type="NCBI Taxonomy" id="222440"/>
    <lineage>
        <taxon>Eukaryota</taxon>
        <taxon>Metamonada</taxon>
        <taxon>Preaxostyla</taxon>
        <taxon>Oxymonadida</taxon>
        <taxon>Streblomastigidae</taxon>
        <taxon>Streblomastix</taxon>
    </lineage>
</organism>
<comment type="caution">
    <text evidence="2">The sequence shown here is derived from an EMBL/GenBank/DDBJ whole genome shotgun (WGS) entry which is preliminary data.</text>
</comment>
<accession>A0A5J4WUQ8</accession>
<gene>
    <name evidence="2" type="ORF">EZS28_006563</name>
</gene>
<protein>
    <submittedName>
        <fullName evidence="2">Uncharacterized protein</fullName>
    </submittedName>
</protein>
<reference evidence="2 3" key="1">
    <citation type="submission" date="2019-03" db="EMBL/GenBank/DDBJ databases">
        <title>Single cell metagenomics reveals metabolic interactions within the superorganism composed of flagellate Streblomastix strix and complex community of Bacteroidetes bacteria on its surface.</title>
        <authorList>
            <person name="Treitli S.C."/>
            <person name="Kolisko M."/>
            <person name="Husnik F."/>
            <person name="Keeling P."/>
            <person name="Hampl V."/>
        </authorList>
    </citation>
    <scope>NUCLEOTIDE SEQUENCE [LARGE SCALE GENOMIC DNA]</scope>
    <source>
        <strain evidence="2">ST1C</strain>
    </source>
</reference>
<feature type="region of interest" description="Disordered" evidence="1">
    <location>
        <begin position="115"/>
        <end position="138"/>
    </location>
</feature>
<feature type="compositionally biased region" description="Polar residues" evidence="1">
    <location>
        <begin position="1"/>
        <end position="29"/>
    </location>
</feature>
<evidence type="ECO:0000313" key="3">
    <source>
        <dbReference type="Proteomes" id="UP000324800"/>
    </source>
</evidence>
<feature type="compositionally biased region" description="Polar residues" evidence="1">
    <location>
        <begin position="126"/>
        <end position="138"/>
    </location>
</feature>
<evidence type="ECO:0000256" key="1">
    <source>
        <dbReference type="SAM" id="MobiDB-lite"/>
    </source>
</evidence>
<feature type="compositionally biased region" description="Pro residues" evidence="1">
    <location>
        <begin position="30"/>
        <end position="40"/>
    </location>
</feature>
<feature type="region of interest" description="Disordered" evidence="1">
    <location>
        <begin position="1"/>
        <end position="72"/>
    </location>
</feature>
<dbReference type="EMBL" id="SNRW01001075">
    <property type="protein sequence ID" value="KAA6397909.1"/>
    <property type="molecule type" value="Genomic_DNA"/>
</dbReference>
<sequence>MQHQESLINQKSPLQTSLSTSPQISFQSYQPPPLPPPPRPLLQKEKLDSLKQQINDQLSSNSSDVTGSSPTANDSLDCKFGVLSSSSSSGLLASNNPTSIQKNLDKKKIKLTASESKLASPHVDSKQSQVSSPLRNQSGSLNKLSSYTFRDDVPYSPAQLIYKENSFDLAVSTLSDIFQTSIHNQQHPVICLENEVIIGELAALRSTTVTLHFFITRPGIFELARIAIHDKLSQTVYEQPLFFPLSVLCIQQ</sequence>
<proteinExistence type="predicted"/>
<name>A0A5J4WUQ8_9EUKA</name>